<protein>
    <submittedName>
        <fullName evidence="1">Uncharacterized protein</fullName>
    </submittedName>
</protein>
<accession>A0ABS3HCH0</accession>
<gene>
    <name evidence="1" type="ORF">JZO85_02585</name>
</gene>
<evidence type="ECO:0000313" key="2">
    <source>
        <dbReference type="Proteomes" id="UP000664495"/>
    </source>
</evidence>
<reference evidence="1 2" key="1">
    <citation type="submission" date="2021-03" db="EMBL/GenBank/DDBJ databases">
        <title>Enterococcal diversity collection.</title>
        <authorList>
            <person name="Gilmore M.S."/>
            <person name="Schwartzman J."/>
            <person name="Van Tyne D."/>
            <person name="Martin M."/>
            <person name="Earl A.M."/>
            <person name="Manson A.L."/>
            <person name="Straub T."/>
            <person name="Salamzade R."/>
            <person name="Saavedra J."/>
            <person name="Lebreton F."/>
            <person name="Prichula J."/>
            <person name="Schaufler K."/>
            <person name="Gaca A."/>
            <person name="Sgardioli B."/>
            <person name="Wagenaar J."/>
            <person name="Strong T."/>
        </authorList>
    </citation>
    <scope>NUCLEOTIDE SEQUENCE [LARGE SCALE GENOMIC DNA]</scope>
    <source>
        <strain evidence="1 2">MJM16</strain>
    </source>
</reference>
<evidence type="ECO:0000313" key="1">
    <source>
        <dbReference type="EMBL" id="MBO0451136.1"/>
    </source>
</evidence>
<keyword evidence="2" id="KW-1185">Reference proteome</keyword>
<sequence length="288" mass="34080">MSYRSDEFENKKNRFSDEELRGLISQRIKKLSSKHLCELMRFIEPLYEKDILEPYLLGNEMPNPDSQEYAFLKLASKYKGNIIRTLFLKEDISRYNFQSFVEKYQLQEITTGSYIYPNSTIDAPFMFQQKYSKATIALESALYYYGYSDVIPKETIMYMPRTYNLKQIHFGEYSLVEVKDITTSETRQQLKIFYPDNDPILLMKNVKATIKQSTQMSLENGLPILITPLEQTLVDIVKPQFSVEEEVKVQAYKQYIEKNQKMLPKLQHRASIDGVLNKVNYYLERRLY</sequence>
<dbReference type="Proteomes" id="UP000664495">
    <property type="component" value="Unassembled WGS sequence"/>
</dbReference>
<proteinExistence type="predicted"/>
<dbReference type="EMBL" id="JAFLVR010000005">
    <property type="protein sequence ID" value="MBO0451136.1"/>
    <property type="molecule type" value="Genomic_DNA"/>
</dbReference>
<organism evidence="1 2">
    <name type="scientific">Candidatus Enterococcus murrayae</name>
    <dbReference type="NCBI Taxonomy" id="2815321"/>
    <lineage>
        <taxon>Bacteria</taxon>
        <taxon>Bacillati</taxon>
        <taxon>Bacillota</taxon>
        <taxon>Bacilli</taxon>
        <taxon>Lactobacillales</taxon>
        <taxon>Enterococcaceae</taxon>
        <taxon>Enterococcus</taxon>
    </lineage>
</organism>
<name>A0ABS3HCH0_9ENTE</name>
<dbReference type="RefSeq" id="WP_207106942.1">
    <property type="nucleotide sequence ID" value="NZ_JAFLVR010000005.1"/>
</dbReference>
<comment type="caution">
    <text evidence="1">The sequence shown here is derived from an EMBL/GenBank/DDBJ whole genome shotgun (WGS) entry which is preliminary data.</text>
</comment>